<sequence length="22" mass="2656">MPSIILLQQFEHYLFNIYPDSS</sequence>
<organism evidence="1 2">
    <name type="scientific">Tetranychus urticae</name>
    <name type="common">Two-spotted spider mite</name>
    <dbReference type="NCBI Taxonomy" id="32264"/>
    <lineage>
        <taxon>Eukaryota</taxon>
        <taxon>Metazoa</taxon>
        <taxon>Ecdysozoa</taxon>
        <taxon>Arthropoda</taxon>
        <taxon>Chelicerata</taxon>
        <taxon>Arachnida</taxon>
        <taxon>Acari</taxon>
        <taxon>Acariformes</taxon>
        <taxon>Trombidiformes</taxon>
        <taxon>Prostigmata</taxon>
        <taxon>Eleutherengona</taxon>
        <taxon>Raphignathae</taxon>
        <taxon>Tetranychoidea</taxon>
        <taxon>Tetranychidae</taxon>
        <taxon>Tetranychus</taxon>
    </lineage>
</organism>
<keyword evidence="2" id="KW-1185">Reference proteome</keyword>
<reference evidence="2" key="1">
    <citation type="submission" date="2011-08" db="EMBL/GenBank/DDBJ databases">
        <authorList>
            <person name="Rombauts S."/>
        </authorList>
    </citation>
    <scope>NUCLEOTIDE SEQUENCE</scope>
    <source>
        <strain evidence="2">London</strain>
    </source>
</reference>
<accession>T1L1T9</accession>
<name>T1L1T9_TETUR</name>
<reference evidence="1" key="2">
    <citation type="submission" date="2015-06" db="UniProtKB">
        <authorList>
            <consortium name="EnsemblMetazoa"/>
        </authorList>
    </citation>
    <scope>IDENTIFICATION</scope>
</reference>
<dbReference type="EMBL" id="CAEY01000920">
    <property type="status" value="NOT_ANNOTATED_CDS"/>
    <property type="molecule type" value="Genomic_DNA"/>
</dbReference>
<evidence type="ECO:0000313" key="1">
    <source>
        <dbReference type="EnsemblMetazoa" id="tetur32g00820.1"/>
    </source>
</evidence>
<dbReference type="AlphaFoldDB" id="T1L1T9"/>
<proteinExistence type="predicted"/>
<dbReference type="HOGENOM" id="CLU_3425290_0_0_1"/>
<dbReference type="Proteomes" id="UP000015104">
    <property type="component" value="Unassembled WGS sequence"/>
</dbReference>
<dbReference type="EnsemblMetazoa" id="tetur32g00820.1">
    <property type="protein sequence ID" value="tetur32g00820.1"/>
    <property type="gene ID" value="tetur32g00820"/>
</dbReference>
<protein>
    <submittedName>
        <fullName evidence="1">Uncharacterized protein</fullName>
    </submittedName>
</protein>
<evidence type="ECO:0000313" key="2">
    <source>
        <dbReference type="Proteomes" id="UP000015104"/>
    </source>
</evidence>